<dbReference type="Pfam" id="PF01027">
    <property type="entry name" value="Bax1-I"/>
    <property type="match status" value="1"/>
</dbReference>
<keyword evidence="2 5" id="KW-0812">Transmembrane</keyword>
<evidence type="ECO:0000256" key="5">
    <source>
        <dbReference type="SAM" id="Phobius"/>
    </source>
</evidence>
<evidence type="ECO:0000313" key="7">
    <source>
        <dbReference type="Proteomes" id="UP001153636"/>
    </source>
</evidence>
<gene>
    <name evidence="6" type="ORF">PSYICH_LOCUS4824</name>
</gene>
<protein>
    <submittedName>
        <fullName evidence="6">Uncharacterized protein</fullName>
    </submittedName>
</protein>
<comment type="subcellular location">
    <subcellularLocation>
        <location evidence="1">Membrane</location>
        <topology evidence="1">Multi-pass membrane protein</topology>
    </subcellularLocation>
</comment>
<proteinExistence type="predicted"/>
<feature type="transmembrane region" description="Helical" evidence="5">
    <location>
        <begin position="263"/>
        <end position="284"/>
    </location>
</feature>
<keyword evidence="3 5" id="KW-1133">Transmembrane helix</keyword>
<dbReference type="InterPro" id="IPR006214">
    <property type="entry name" value="Bax_inhibitor_1-related"/>
</dbReference>
<evidence type="ECO:0000313" key="6">
    <source>
        <dbReference type="EMBL" id="CAH1103753.1"/>
    </source>
</evidence>
<evidence type="ECO:0000256" key="3">
    <source>
        <dbReference type="ARBA" id="ARBA00022989"/>
    </source>
</evidence>
<feature type="transmembrane region" description="Helical" evidence="5">
    <location>
        <begin position="410"/>
        <end position="428"/>
    </location>
</feature>
<dbReference type="GO" id="GO:0016020">
    <property type="term" value="C:membrane"/>
    <property type="evidence" value="ECO:0007669"/>
    <property type="project" value="UniProtKB-SubCell"/>
</dbReference>
<keyword evidence="7" id="KW-1185">Reference proteome</keyword>
<dbReference type="EMBL" id="OV651827">
    <property type="protein sequence ID" value="CAH1103753.1"/>
    <property type="molecule type" value="Genomic_DNA"/>
</dbReference>
<feature type="transmembrane region" description="Helical" evidence="5">
    <location>
        <begin position="353"/>
        <end position="373"/>
    </location>
</feature>
<evidence type="ECO:0000256" key="4">
    <source>
        <dbReference type="ARBA" id="ARBA00023136"/>
    </source>
</evidence>
<feature type="transmembrane region" description="Helical" evidence="5">
    <location>
        <begin position="327"/>
        <end position="347"/>
    </location>
</feature>
<evidence type="ECO:0000256" key="2">
    <source>
        <dbReference type="ARBA" id="ARBA00022692"/>
    </source>
</evidence>
<name>A0A9P0CP91_9CUCU</name>
<accession>A0A9P0CP91</accession>
<reference evidence="6" key="1">
    <citation type="submission" date="2022-01" db="EMBL/GenBank/DDBJ databases">
        <authorList>
            <person name="King R."/>
        </authorList>
    </citation>
    <scope>NUCLEOTIDE SEQUENCE</scope>
</reference>
<feature type="transmembrane region" description="Helical" evidence="5">
    <location>
        <begin position="380"/>
        <end position="404"/>
    </location>
</feature>
<dbReference type="OrthoDB" id="6624577at2759"/>
<dbReference type="Proteomes" id="UP001153636">
    <property type="component" value="Chromosome 15"/>
</dbReference>
<feature type="transmembrane region" description="Helical" evidence="5">
    <location>
        <begin position="448"/>
        <end position="470"/>
    </location>
</feature>
<evidence type="ECO:0000256" key="1">
    <source>
        <dbReference type="ARBA" id="ARBA00004141"/>
    </source>
</evidence>
<dbReference type="PANTHER" id="PTHR23291">
    <property type="entry name" value="BAX INHIBITOR-RELATED"/>
    <property type="match status" value="1"/>
</dbReference>
<organism evidence="6 7">
    <name type="scientific">Psylliodes chrysocephalus</name>
    <dbReference type="NCBI Taxonomy" id="3402493"/>
    <lineage>
        <taxon>Eukaryota</taxon>
        <taxon>Metazoa</taxon>
        <taxon>Ecdysozoa</taxon>
        <taxon>Arthropoda</taxon>
        <taxon>Hexapoda</taxon>
        <taxon>Insecta</taxon>
        <taxon>Pterygota</taxon>
        <taxon>Neoptera</taxon>
        <taxon>Endopterygota</taxon>
        <taxon>Coleoptera</taxon>
        <taxon>Polyphaga</taxon>
        <taxon>Cucujiformia</taxon>
        <taxon>Chrysomeloidea</taxon>
        <taxon>Chrysomelidae</taxon>
        <taxon>Galerucinae</taxon>
        <taxon>Alticini</taxon>
        <taxon>Psylliodes</taxon>
    </lineage>
</organism>
<feature type="transmembrane region" description="Helical" evidence="5">
    <location>
        <begin position="296"/>
        <end position="315"/>
    </location>
</feature>
<sequence length="474" mass="54725">MTSPESNSDIKTSCAEVERKQLNKYIHDIMSNAIQNLNSNESERELNVIESHVECIKDVPSSASNTDMKRSCAEIKKDQLQKYVHTIQHLKINESERNLNYIESQVEYVPSPKSNIDIRTSCAEIENKQLKYVHSIVSNTKQHLELNSIESQIESVEDMHTKKLIPLENTVNTFAVKINKQDKATGPGVIFSKDGKRVFNFDEKCPPVPYCDVLNLKFMSIPRTKIFVYPTRYILNDYNESGEFFPQVLGGGEVTRKVSLKDILLILAIQLILTFSVIFICVYVQFLTNFMRYDSTLMYCIFGVGLTLYFALICYPNIRNRRPDNYFYLFLYSLCTGYLLGYIHVGYETNKLLLISLCETLIILLLVIFISWINIIDFTACFFLIETLVTCAMVFYIIASIHMWLTGRTVLMFIFFCILVPVICLLILQQFQLLLGKGKYEIQTDEDVLISLHIYLQIVILFIVLPKFIIVTPY</sequence>
<dbReference type="PANTHER" id="PTHR23291:SF47">
    <property type="entry name" value="TRANSMEMBRANE BAX INHIBITOR MOTIF CONTAINING 7"/>
    <property type="match status" value="1"/>
</dbReference>
<keyword evidence="4 5" id="KW-0472">Membrane</keyword>
<dbReference type="AlphaFoldDB" id="A0A9P0CP91"/>